<dbReference type="CDD" id="cd07061">
    <property type="entry name" value="HP_HAP_like"/>
    <property type="match status" value="1"/>
</dbReference>
<keyword evidence="7" id="KW-0378">Hydrolase</keyword>
<dbReference type="Gene3D" id="3.40.50.1240">
    <property type="entry name" value="Phosphoglycerate mutase-like"/>
    <property type="match status" value="1"/>
</dbReference>
<evidence type="ECO:0000256" key="4">
    <source>
        <dbReference type="ARBA" id="ARBA00013040"/>
    </source>
</evidence>
<comment type="catalytic activity">
    <reaction evidence="11">
        <text>1D-myo-inositol 1,2,4,5,6-pentakisphosphate + H2O = 1D-myo-inositol 1,2,5,6-tetrakisphosphate + phosphate</text>
        <dbReference type="Rhea" id="RHEA:77115"/>
        <dbReference type="ChEBI" id="CHEBI:15377"/>
        <dbReference type="ChEBI" id="CHEBI:43474"/>
        <dbReference type="ChEBI" id="CHEBI:57798"/>
        <dbReference type="ChEBI" id="CHEBI:195535"/>
        <dbReference type="EC" id="3.1.3.62"/>
    </reaction>
    <physiologicalReaction direction="left-to-right" evidence="11">
        <dbReference type="Rhea" id="RHEA:77116"/>
    </physiologicalReaction>
</comment>
<keyword evidence="15" id="KW-1185">Reference proteome</keyword>
<comment type="caution">
    <text evidence="14">The sequence shown here is derived from an EMBL/GenBank/DDBJ whole genome shotgun (WGS) entry which is preliminary data.</text>
</comment>
<dbReference type="EC" id="3.1.3.80" evidence="3"/>
<dbReference type="Pfam" id="PF00328">
    <property type="entry name" value="His_Phos_2"/>
    <property type="match status" value="1"/>
</dbReference>
<evidence type="ECO:0000256" key="9">
    <source>
        <dbReference type="ARBA" id="ARBA00031642"/>
    </source>
</evidence>
<sequence>MKAIMIFLAVLLFPVASLLGQSEIQKYAGTAMPYPSIKEFPILNHEGMVPFYINHLGRHGARFPTSGKALEKVRNRLILAKQEKRLTAKGLELLATILQLSENFKDQWGKLSPIGEQEQKEIAERMLSRYPELFVDSARIEAIATYVPRCINSMDVFLSSMKKCDSSLVIRQSAGEQYNTLLRFFDLNKPYIHYKEKGDWIPLYESFIRDKITVTPVMKRIFLTLGQETELESREFVMALFSIAAILPDTGLPFDMKDLFRNKEWYNYWQTQNLRQYMTKSAAPVGGMLPVAIAWPLLSEFIQTTERVIHGQSDNRVNLRFAHAETVIPLVALMGIGKTDIQITASDSVSIYWKDYEIAPMAANVQWVLYHDQNGQVWIKILLNEKEVAIPVATSRFPYYQWEEVRKYFEQRIMMSKKILSNSLNEID</sequence>
<keyword evidence="8" id="KW-0472">Membrane</keyword>
<comment type="similarity">
    <text evidence="2">Belongs to the histidine acid phosphatase family. MINPP1 subfamily.</text>
</comment>
<evidence type="ECO:0000313" key="15">
    <source>
        <dbReference type="Proteomes" id="UP000600600"/>
    </source>
</evidence>
<evidence type="ECO:0000256" key="12">
    <source>
        <dbReference type="ARBA" id="ARBA00043691"/>
    </source>
</evidence>
<evidence type="ECO:0000256" key="11">
    <source>
        <dbReference type="ARBA" id="ARBA00043671"/>
    </source>
</evidence>
<proteinExistence type="inferred from homology"/>
<protein>
    <recommendedName>
        <fullName evidence="5">Multiple inositol polyphosphate phosphatase 1</fullName>
        <ecNumber evidence="4">3.1.3.62</ecNumber>
        <ecNumber evidence="3">3.1.3.80</ecNumber>
    </recommendedName>
    <alternativeName>
        <fullName evidence="9">2,3-bisphosphoglycerate 3-phosphatase</fullName>
    </alternativeName>
</protein>
<dbReference type="EMBL" id="JACOOE010000005">
    <property type="protein sequence ID" value="MBC5605189.1"/>
    <property type="molecule type" value="Genomic_DNA"/>
</dbReference>
<evidence type="ECO:0000256" key="13">
    <source>
        <dbReference type="ARBA" id="ARBA00043832"/>
    </source>
</evidence>
<evidence type="ECO:0000256" key="10">
    <source>
        <dbReference type="ARBA" id="ARBA00043668"/>
    </source>
</evidence>
<dbReference type="InterPro" id="IPR000560">
    <property type="entry name" value="His_Pase_clade-2"/>
</dbReference>
<evidence type="ECO:0000313" key="14">
    <source>
        <dbReference type="EMBL" id="MBC5605189.1"/>
    </source>
</evidence>
<comment type="subcellular location">
    <subcellularLocation>
        <location evidence="1">Membrane</location>
    </subcellularLocation>
</comment>
<gene>
    <name evidence="14" type="ORF">H8S67_10975</name>
</gene>
<evidence type="ECO:0000256" key="2">
    <source>
        <dbReference type="ARBA" id="ARBA00008422"/>
    </source>
</evidence>
<evidence type="ECO:0000256" key="5">
    <source>
        <dbReference type="ARBA" id="ARBA00018097"/>
    </source>
</evidence>
<name>A0ABR7CCA3_9BACE</name>
<comment type="catalytic activity">
    <reaction evidence="10">
        <text>1D-myo-inositol 1,2,5,6-tetrakisphosphate + H2O = 1D-myo-inositol 1,2,6-trisphosphate + phosphate</text>
        <dbReference type="Rhea" id="RHEA:77119"/>
        <dbReference type="ChEBI" id="CHEBI:15377"/>
        <dbReference type="ChEBI" id="CHEBI:43474"/>
        <dbReference type="ChEBI" id="CHEBI:195535"/>
        <dbReference type="ChEBI" id="CHEBI:195537"/>
        <dbReference type="EC" id="3.1.3.62"/>
    </reaction>
    <physiologicalReaction direction="left-to-right" evidence="10">
        <dbReference type="Rhea" id="RHEA:77120"/>
    </physiologicalReaction>
</comment>
<evidence type="ECO:0000256" key="1">
    <source>
        <dbReference type="ARBA" id="ARBA00004370"/>
    </source>
</evidence>
<keyword evidence="6" id="KW-0732">Signal</keyword>
<evidence type="ECO:0000256" key="7">
    <source>
        <dbReference type="ARBA" id="ARBA00022801"/>
    </source>
</evidence>
<organism evidence="14 15">
    <name type="scientific">Bacteroides difficilis</name>
    <dbReference type="NCBI Taxonomy" id="2763021"/>
    <lineage>
        <taxon>Bacteria</taxon>
        <taxon>Pseudomonadati</taxon>
        <taxon>Bacteroidota</taxon>
        <taxon>Bacteroidia</taxon>
        <taxon>Bacteroidales</taxon>
        <taxon>Bacteroidaceae</taxon>
        <taxon>Bacteroides</taxon>
    </lineage>
</organism>
<dbReference type="PANTHER" id="PTHR20963">
    <property type="entry name" value="MULTIPLE INOSITOL POLYPHOSPHATE PHOSPHATASE-RELATED"/>
    <property type="match status" value="1"/>
</dbReference>
<comment type="catalytic activity">
    <reaction evidence="13">
        <text>(2R)-2,3-bisphosphoglycerate + H2O = (2R)-2-phosphoglycerate + phosphate</text>
        <dbReference type="Rhea" id="RHEA:27381"/>
        <dbReference type="ChEBI" id="CHEBI:15377"/>
        <dbReference type="ChEBI" id="CHEBI:43474"/>
        <dbReference type="ChEBI" id="CHEBI:58248"/>
        <dbReference type="ChEBI" id="CHEBI:58289"/>
        <dbReference type="EC" id="3.1.3.80"/>
    </reaction>
    <physiologicalReaction direction="left-to-right" evidence="13">
        <dbReference type="Rhea" id="RHEA:27382"/>
    </physiologicalReaction>
</comment>
<dbReference type="RefSeq" id="WP_186967306.1">
    <property type="nucleotide sequence ID" value="NZ_JACOOE010000005.1"/>
</dbReference>
<dbReference type="InterPro" id="IPR029033">
    <property type="entry name" value="His_PPase_superfam"/>
</dbReference>
<comment type="catalytic activity">
    <reaction evidence="12">
        <text>1D-myo-inositol hexakisphosphate + H2O = 1D-myo-inositol 1,2,4,5,6-pentakisphosphate + phosphate</text>
        <dbReference type="Rhea" id="RHEA:16989"/>
        <dbReference type="ChEBI" id="CHEBI:15377"/>
        <dbReference type="ChEBI" id="CHEBI:43474"/>
        <dbReference type="ChEBI" id="CHEBI:57798"/>
        <dbReference type="ChEBI" id="CHEBI:58130"/>
        <dbReference type="EC" id="3.1.3.62"/>
    </reaction>
    <physiologicalReaction direction="left-to-right" evidence="12">
        <dbReference type="Rhea" id="RHEA:16990"/>
    </physiologicalReaction>
</comment>
<reference evidence="14 15" key="1">
    <citation type="submission" date="2020-08" db="EMBL/GenBank/DDBJ databases">
        <title>Genome public.</title>
        <authorList>
            <person name="Liu C."/>
            <person name="Sun Q."/>
        </authorList>
    </citation>
    <scope>NUCLEOTIDE SEQUENCE [LARGE SCALE GENOMIC DNA]</scope>
    <source>
        <strain evidence="14 15">M27</strain>
    </source>
</reference>
<evidence type="ECO:0000256" key="3">
    <source>
        <dbReference type="ARBA" id="ARBA00012976"/>
    </source>
</evidence>
<dbReference type="EC" id="3.1.3.62" evidence="4"/>
<accession>A0ABR7CCA3</accession>
<evidence type="ECO:0000256" key="8">
    <source>
        <dbReference type="ARBA" id="ARBA00023136"/>
    </source>
</evidence>
<dbReference type="SUPFAM" id="SSF53254">
    <property type="entry name" value="Phosphoglycerate mutase-like"/>
    <property type="match status" value="1"/>
</dbReference>
<dbReference type="Proteomes" id="UP000600600">
    <property type="component" value="Unassembled WGS sequence"/>
</dbReference>
<evidence type="ECO:0000256" key="6">
    <source>
        <dbReference type="ARBA" id="ARBA00022729"/>
    </source>
</evidence>
<dbReference type="PANTHER" id="PTHR20963:SF8">
    <property type="entry name" value="MULTIPLE INOSITOL POLYPHOSPHATE PHOSPHATASE 1"/>
    <property type="match status" value="1"/>
</dbReference>